<dbReference type="VEuPathDB" id="TriTrypDB:ADEAN_000577400"/>
<dbReference type="AlphaFoldDB" id="A0A7G2CEU8"/>
<dbReference type="EMBL" id="LR877154">
    <property type="protein sequence ID" value="CAD2218286.1"/>
    <property type="molecule type" value="Genomic_DNA"/>
</dbReference>
<organism evidence="1 2">
    <name type="scientific">Angomonas deanei</name>
    <dbReference type="NCBI Taxonomy" id="59799"/>
    <lineage>
        <taxon>Eukaryota</taxon>
        <taxon>Discoba</taxon>
        <taxon>Euglenozoa</taxon>
        <taxon>Kinetoplastea</taxon>
        <taxon>Metakinetoplastina</taxon>
        <taxon>Trypanosomatida</taxon>
        <taxon>Trypanosomatidae</taxon>
        <taxon>Strigomonadinae</taxon>
        <taxon>Angomonas</taxon>
    </lineage>
</organism>
<accession>A0A7G2CEU8</accession>
<sequence>MLDAQTIYEWFSQPQKGCPLVAQFYYATVPVEEEWEDILAPYERRSRTYEGQTLTYIEFFSADLLHKFLFQTPRKPDGALQAFVSPKGDGSSRRNFQLQVLWSPLMTTVYKRTNHSRLDDHGVPLAMRASSYDGPAYLSEETLVADETKRQLTSLCNDIVEHFYDTEKKRITRLNLFFKTDDNNRMWLLWCSSIRVGADSLHPSTLEVPVRLDMRTEIINDGATSLEKMKLRRRRQKNLLALDYELFEVSRDLEFSLSVNASHKRQAKALGLKGLPELMMGDDPKDPRCNARHPLHPAFMTVCEPEDAIVNADSIGRSPETLVCEEDDEVSDGLYQATPEERVKAELVALAMDAWYEVYSTTLSDHPEVMPTTKVELASPLLEILDEEELQQLAELLGIQEASDREEAPLPAAANTRLYVAVPYLVSPGRRLDRPSSQVEADIKSFFDDLFHTRGIAILRACLEKHSLYFS</sequence>
<name>A0A7G2CEU8_9TRYP</name>
<keyword evidence="2" id="KW-1185">Reference proteome</keyword>
<evidence type="ECO:0000313" key="2">
    <source>
        <dbReference type="Proteomes" id="UP000515908"/>
    </source>
</evidence>
<dbReference type="OrthoDB" id="298589at2759"/>
<reference evidence="1 2" key="1">
    <citation type="submission" date="2020-08" db="EMBL/GenBank/DDBJ databases">
        <authorList>
            <person name="Newling K."/>
            <person name="Davey J."/>
            <person name="Forrester S."/>
        </authorList>
    </citation>
    <scope>NUCLEOTIDE SEQUENCE [LARGE SCALE GENOMIC DNA]</scope>
    <source>
        <strain evidence="2">Crithidia deanei Carvalho (ATCC PRA-265)</strain>
    </source>
</reference>
<gene>
    <name evidence="1" type="ORF">ADEAN_000577400</name>
</gene>
<dbReference type="Proteomes" id="UP000515908">
    <property type="component" value="Chromosome 10"/>
</dbReference>
<evidence type="ECO:0000313" key="1">
    <source>
        <dbReference type="EMBL" id="CAD2218286.1"/>
    </source>
</evidence>
<protein>
    <submittedName>
        <fullName evidence="1">Uncharacterized protein</fullName>
    </submittedName>
</protein>
<proteinExistence type="predicted"/>